<dbReference type="InterPro" id="IPR050654">
    <property type="entry name" value="AChE-related_enzymes"/>
</dbReference>
<dbReference type="PANTHER" id="PTHR43918">
    <property type="entry name" value="ACETYLCHOLINESTERASE"/>
    <property type="match status" value="1"/>
</dbReference>
<feature type="chain" id="PRO_5040527473" description="Carboxylic ester hydrolase" evidence="3">
    <location>
        <begin position="17"/>
        <end position="577"/>
    </location>
</feature>
<proteinExistence type="inferred from homology"/>
<evidence type="ECO:0000256" key="1">
    <source>
        <dbReference type="ARBA" id="ARBA00005964"/>
    </source>
</evidence>
<dbReference type="InterPro" id="IPR019819">
    <property type="entry name" value="Carboxylesterase_B_CS"/>
</dbReference>
<evidence type="ECO:0000256" key="4">
    <source>
        <dbReference type="SAM" id="MobiDB-lite"/>
    </source>
</evidence>
<dbReference type="InterPro" id="IPR019826">
    <property type="entry name" value="Carboxylesterase_B_AS"/>
</dbReference>
<dbReference type="GO" id="GO:0052689">
    <property type="term" value="F:carboxylic ester hydrolase activity"/>
    <property type="evidence" value="ECO:0007669"/>
    <property type="project" value="TreeGrafter"/>
</dbReference>
<dbReference type="SUPFAM" id="SSF53474">
    <property type="entry name" value="alpha/beta-Hydrolases"/>
    <property type="match status" value="1"/>
</dbReference>
<dbReference type="Gene3D" id="3.40.50.1820">
    <property type="entry name" value="alpha/beta hydrolase"/>
    <property type="match status" value="1"/>
</dbReference>
<keyword evidence="2 3" id="KW-0378">Hydrolase</keyword>
<dbReference type="Pfam" id="PF00135">
    <property type="entry name" value="COesterase"/>
    <property type="match status" value="1"/>
</dbReference>
<accession>A0A9P4QEW8</accession>
<dbReference type="Proteomes" id="UP000799441">
    <property type="component" value="Unassembled WGS sequence"/>
</dbReference>
<keyword evidence="7" id="KW-1185">Reference proteome</keyword>
<comment type="caution">
    <text evidence="6">The sequence shown here is derived from an EMBL/GenBank/DDBJ whole genome shotgun (WGS) entry which is preliminary data.</text>
</comment>
<keyword evidence="3" id="KW-0732">Signal</keyword>
<dbReference type="EC" id="3.1.1.-" evidence="3"/>
<dbReference type="AlphaFoldDB" id="A0A9P4QEW8"/>
<evidence type="ECO:0000256" key="3">
    <source>
        <dbReference type="RuleBase" id="RU361235"/>
    </source>
</evidence>
<feature type="region of interest" description="Disordered" evidence="4">
    <location>
        <begin position="20"/>
        <end position="41"/>
    </location>
</feature>
<evidence type="ECO:0000313" key="6">
    <source>
        <dbReference type="EMBL" id="KAF2726003.1"/>
    </source>
</evidence>
<dbReference type="InterPro" id="IPR029058">
    <property type="entry name" value="AB_hydrolase_fold"/>
</dbReference>
<evidence type="ECO:0000256" key="2">
    <source>
        <dbReference type="ARBA" id="ARBA00022801"/>
    </source>
</evidence>
<evidence type="ECO:0000313" key="7">
    <source>
        <dbReference type="Proteomes" id="UP000799441"/>
    </source>
</evidence>
<organism evidence="6 7">
    <name type="scientific">Polychaeton citri CBS 116435</name>
    <dbReference type="NCBI Taxonomy" id="1314669"/>
    <lineage>
        <taxon>Eukaryota</taxon>
        <taxon>Fungi</taxon>
        <taxon>Dikarya</taxon>
        <taxon>Ascomycota</taxon>
        <taxon>Pezizomycotina</taxon>
        <taxon>Dothideomycetes</taxon>
        <taxon>Dothideomycetidae</taxon>
        <taxon>Capnodiales</taxon>
        <taxon>Capnodiaceae</taxon>
        <taxon>Polychaeton</taxon>
    </lineage>
</organism>
<evidence type="ECO:0000259" key="5">
    <source>
        <dbReference type="Pfam" id="PF00135"/>
    </source>
</evidence>
<dbReference type="InterPro" id="IPR002018">
    <property type="entry name" value="CarbesteraseB"/>
</dbReference>
<gene>
    <name evidence="6" type="ORF">K431DRAFT_290488</name>
</gene>
<comment type="similarity">
    <text evidence="1 3">Belongs to the type-B carboxylesterase/lipase family.</text>
</comment>
<name>A0A9P4QEW8_9PEZI</name>
<reference evidence="6" key="1">
    <citation type="journal article" date="2020" name="Stud. Mycol.">
        <title>101 Dothideomycetes genomes: a test case for predicting lifestyles and emergence of pathogens.</title>
        <authorList>
            <person name="Haridas S."/>
            <person name="Albert R."/>
            <person name="Binder M."/>
            <person name="Bloem J."/>
            <person name="Labutti K."/>
            <person name="Salamov A."/>
            <person name="Andreopoulos B."/>
            <person name="Baker S."/>
            <person name="Barry K."/>
            <person name="Bills G."/>
            <person name="Bluhm B."/>
            <person name="Cannon C."/>
            <person name="Castanera R."/>
            <person name="Culley D."/>
            <person name="Daum C."/>
            <person name="Ezra D."/>
            <person name="Gonzalez J."/>
            <person name="Henrissat B."/>
            <person name="Kuo A."/>
            <person name="Liang C."/>
            <person name="Lipzen A."/>
            <person name="Lutzoni F."/>
            <person name="Magnuson J."/>
            <person name="Mondo S."/>
            <person name="Nolan M."/>
            <person name="Ohm R."/>
            <person name="Pangilinan J."/>
            <person name="Park H.-J."/>
            <person name="Ramirez L."/>
            <person name="Alfaro M."/>
            <person name="Sun H."/>
            <person name="Tritt A."/>
            <person name="Yoshinaga Y."/>
            <person name="Zwiers L.-H."/>
            <person name="Turgeon B."/>
            <person name="Goodwin S."/>
            <person name="Spatafora J."/>
            <person name="Crous P."/>
            <person name="Grigoriev I."/>
        </authorList>
    </citation>
    <scope>NUCLEOTIDE SEQUENCE</scope>
    <source>
        <strain evidence="6">CBS 116435</strain>
    </source>
</reference>
<feature type="signal peptide" evidence="3">
    <location>
        <begin position="1"/>
        <end position="16"/>
    </location>
</feature>
<dbReference type="PANTHER" id="PTHR43918:SF4">
    <property type="entry name" value="CARBOXYLIC ESTER HYDROLASE"/>
    <property type="match status" value="1"/>
</dbReference>
<dbReference type="EMBL" id="MU003766">
    <property type="protein sequence ID" value="KAF2726003.1"/>
    <property type="molecule type" value="Genomic_DNA"/>
</dbReference>
<dbReference type="PROSITE" id="PS00122">
    <property type="entry name" value="CARBOXYLESTERASE_B_1"/>
    <property type="match status" value="1"/>
</dbReference>
<protein>
    <recommendedName>
        <fullName evidence="3">Carboxylic ester hydrolase</fullName>
        <ecNumber evidence="3">3.1.1.-</ecNumber>
    </recommendedName>
</protein>
<sequence>MFSELLVLASAALAVALPPHGRAGGEGNRQHHGPPTYGNDGPPTVHLKNGSYTGVHNSHYNQDFFLGVPFAQPPVEGLRFRNPASLNTTWTGTSEADAYASECVGYGGDQIGYDQSEDCLYLNIIRPAGYEGQALPLAVWIHGGGYYMGGTADKRYNLSFIVENSVEIGKPIMAASIAYRLGPFGFLNGQDVEGQGVTNLGLKDQRLALHWFQENLEAFGGDPTKVTIWGESAGASSIGRHLTAYNGRDDHLFRAAIMESGNPIHYTAMNTSSFYQPRYEALIEATNCSTTTDTLDCLRRVPFEELNSVLNTTQFNTGWTVTVDGDMIARYGSEQLADGSFVRVPIIDGANSDEGTAFSPQNINSEADFASYLNTTSRVQQALPPSLVDLLLDAYPDDCCAGIPSLETLGGVCHLPDPYGYSYRRAAAYFGDEVFIANRRQVCETWAAAGLTAYCYRFNAIPAGISWPISVTHFQEVAFVFNNLQGLGYAVNAFEGKGDSYTQLSELMSKSWASFVADGNVSGWAGRSADVPDWPKYDVANPRDLVFDANVTSFVELDTYREEGMRLLNENMIAFRR</sequence>
<dbReference type="OrthoDB" id="408631at2759"/>
<feature type="domain" description="Carboxylesterase type B" evidence="5">
    <location>
        <begin position="43"/>
        <end position="544"/>
    </location>
</feature>
<dbReference type="PROSITE" id="PS00941">
    <property type="entry name" value="CARBOXYLESTERASE_B_2"/>
    <property type="match status" value="1"/>
</dbReference>